<name>A0ABS4CIG0_9ENTE</name>
<dbReference type="InterPro" id="IPR010982">
    <property type="entry name" value="Lambda_DNA-bd_dom_sf"/>
</dbReference>
<reference evidence="6 7" key="1">
    <citation type="submission" date="2020-12" db="EMBL/GenBank/DDBJ databases">
        <title>Vagococcus allomyrinae sp. nov. and Enterococcus lavae sp. nov., isolated from the larvae of Allomyrina dichotoma.</title>
        <authorList>
            <person name="Lee S.D."/>
        </authorList>
    </citation>
    <scope>NUCLEOTIDE SEQUENCE [LARGE SCALE GENOMIC DNA]</scope>
    <source>
        <strain evidence="6 7">BWM-S5</strain>
    </source>
</reference>
<evidence type="ECO:0000256" key="3">
    <source>
        <dbReference type="ARBA" id="ARBA00023163"/>
    </source>
</evidence>
<protein>
    <submittedName>
        <fullName evidence="6">LacI family DNA-binding transcriptional regulator</fullName>
    </submittedName>
</protein>
<dbReference type="PANTHER" id="PTHR30146:SF145">
    <property type="entry name" value="RIBOSE OPERON REPRESSOR"/>
    <property type="match status" value="1"/>
</dbReference>
<keyword evidence="2 6" id="KW-0238">DNA-binding</keyword>
<dbReference type="InterPro" id="IPR001387">
    <property type="entry name" value="Cro/C1-type_HTH"/>
</dbReference>
<evidence type="ECO:0000256" key="1">
    <source>
        <dbReference type="ARBA" id="ARBA00023015"/>
    </source>
</evidence>
<dbReference type="CDD" id="cd06283">
    <property type="entry name" value="PBP1_RegR_EndR_KdgR-like"/>
    <property type="match status" value="1"/>
</dbReference>
<evidence type="ECO:0000256" key="2">
    <source>
        <dbReference type="ARBA" id="ARBA00023125"/>
    </source>
</evidence>
<evidence type="ECO:0000313" key="6">
    <source>
        <dbReference type="EMBL" id="MBP1046047.1"/>
    </source>
</evidence>
<dbReference type="PROSITE" id="PS50932">
    <property type="entry name" value="HTH_LACI_2"/>
    <property type="match status" value="1"/>
</dbReference>
<dbReference type="InterPro" id="IPR025997">
    <property type="entry name" value="SBP_2_dom"/>
</dbReference>
<dbReference type="Pfam" id="PF00356">
    <property type="entry name" value="LacI"/>
    <property type="match status" value="1"/>
</dbReference>
<dbReference type="PROSITE" id="PS00356">
    <property type="entry name" value="HTH_LACI_1"/>
    <property type="match status" value="1"/>
</dbReference>
<dbReference type="PRINTS" id="PR00036">
    <property type="entry name" value="HTHLACI"/>
</dbReference>
<dbReference type="Proteomes" id="UP000673375">
    <property type="component" value="Unassembled WGS sequence"/>
</dbReference>
<proteinExistence type="predicted"/>
<organism evidence="6 7">
    <name type="scientific">Enterococcus larvae</name>
    <dbReference type="NCBI Taxonomy" id="2794352"/>
    <lineage>
        <taxon>Bacteria</taxon>
        <taxon>Bacillati</taxon>
        <taxon>Bacillota</taxon>
        <taxon>Bacilli</taxon>
        <taxon>Lactobacillales</taxon>
        <taxon>Enterococcaceae</taxon>
        <taxon>Enterococcus</taxon>
    </lineage>
</organism>
<dbReference type="SUPFAM" id="SSF53822">
    <property type="entry name" value="Periplasmic binding protein-like I"/>
    <property type="match status" value="1"/>
</dbReference>
<keyword evidence="3" id="KW-0804">Transcription</keyword>
<dbReference type="Gene3D" id="1.10.260.40">
    <property type="entry name" value="lambda repressor-like DNA-binding domains"/>
    <property type="match status" value="1"/>
</dbReference>
<dbReference type="SUPFAM" id="SSF47413">
    <property type="entry name" value="lambda repressor-like DNA-binding domains"/>
    <property type="match status" value="1"/>
</dbReference>
<dbReference type="PROSITE" id="PS50943">
    <property type="entry name" value="HTH_CROC1"/>
    <property type="match status" value="1"/>
</dbReference>
<dbReference type="Gene3D" id="3.40.50.2300">
    <property type="match status" value="2"/>
</dbReference>
<dbReference type="GO" id="GO:0003677">
    <property type="term" value="F:DNA binding"/>
    <property type="evidence" value="ECO:0007669"/>
    <property type="project" value="UniProtKB-KW"/>
</dbReference>
<comment type="caution">
    <text evidence="6">The sequence shown here is derived from an EMBL/GenBank/DDBJ whole genome shotgun (WGS) entry which is preliminary data.</text>
</comment>
<sequence length="328" mass="37088">MKENITISDVAARAGVSKATISRYLNGKYNHMSEKTKKKVEQVIAELDYRPSKQAQQLKSKRSSLIGIIVADIENLYSSYLIKAVQEVCLEKGYQMIIMSTDNSPEEEQRALVQLLDQNVEGILLQPVATQLESFSILSEAGIPVVLLDRSLNTFKWTTVRSNNYGITKQLGELIAEKGYEKIVHVTEPLDNLSVRLERYEAMKHKAMEHGMEIEIVEIRKNEQQVANYLQGHSLDKKTAFFAANGNALYEVIAALQQANIRFPKECGVCGYDDWFWAELITPGITTIHQDPFKIGKRSAEILYEIISGEQIEEQIEIPSQLHIRGSL</sequence>
<feature type="domain" description="HTH cro/C1-type" evidence="5">
    <location>
        <begin position="2"/>
        <end position="30"/>
    </location>
</feature>
<keyword evidence="1" id="KW-0805">Transcription regulation</keyword>
<dbReference type="InterPro" id="IPR028082">
    <property type="entry name" value="Peripla_BP_I"/>
</dbReference>
<keyword evidence="7" id="KW-1185">Reference proteome</keyword>
<dbReference type="PANTHER" id="PTHR30146">
    <property type="entry name" value="LACI-RELATED TRANSCRIPTIONAL REPRESSOR"/>
    <property type="match status" value="1"/>
</dbReference>
<gene>
    <name evidence="6" type="ORF">I6N96_07110</name>
</gene>
<evidence type="ECO:0000259" key="4">
    <source>
        <dbReference type="PROSITE" id="PS50932"/>
    </source>
</evidence>
<dbReference type="EMBL" id="JAEDXU010000003">
    <property type="protein sequence ID" value="MBP1046047.1"/>
    <property type="molecule type" value="Genomic_DNA"/>
</dbReference>
<dbReference type="Pfam" id="PF13407">
    <property type="entry name" value="Peripla_BP_4"/>
    <property type="match status" value="1"/>
</dbReference>
<dbReference type="InterPro" id="IPR000843">
    <property type="entry name" value="HTH_LacI"/>
</dbReference>
<evidence type="ECO:0000313" key="7">
    <source>
        <dbReference type="Proteomes" id="UP000673375"/>
    </source>
</evidence>
<feature type="domain" description="HTH lacI-type" evidence="4">
    <location>
        <begin position="5"/>
        <end position="60"/>
    </location>
</feature>
<accession>A0ABS4CIG0</accession>
<dbReference type="SMART" id="SM00354">
    <property type="entry name" value="HTH_LACI"/>
    <property type="match status" value="1"/>
</dbReference>
<dbReference type="RefSeq" id="WP_209556873.1">
    <property type="nucleotide sequence ID" value="NZ_JAEDXU010000003.1"/>
</dbReference>
<dbReference type="CDD" id="cd01392">
    <property type="entry name" value="HTH_LacI"/>
    <property type="match status" value="1"/>
</dbReference>
<evidence type="ECO:0000259" key="5">
    <source>
        <dbReference type="PROSITE" id="PS50943"/>
    </source>
</evidence>